<dbReference type="RefSeq" id="WP_377210826.1">
    <property type="nucleotide sequence ID" value="NZ_JBHTJV010000002.1"/>
</dbReference>
<organism evidence="5 6">
    <name type="scientific">Pseudahrensia aquimaris</name>
    <dbReference type="NCBI Taxonomy" id="744461"/>
    <lineage>
        <taxon>Bacteria</taxon>
        <taxon>Pseudomonadati</taxon>
        <taxon>Pseudomonadota</taxon>
        <taxon>Alphaproteobacteria</taxon>
        <taxon>Hyphomicrobiales</taxon>
        <taxon>Ahrensiaceae</taxon>
        <taxon>Pseudahrensia</taxon>
    </lineage>
</organism>
<dbReference type="PROSITE" id="PS51257">
    <property type="entry name" value="PROKAR_LIPOPROTEIN"/>
    <property type="match status" value="1"/>
</dbReference>
<evidence type="ECO:0000313" key="5">
    <source>
        <dbReference type="EMBL" id="MFD0914973.1"/>
    </source>
</evidence>
<evidence type="ECO:0000259" key="4">
    <source>
        <dbReference type="Pfam" id="PF00496"/>
    </source>
</evidence>
<comment type="subcellular location">
    <subcellularLocation>
        <location evidence="1">Periplasm</location>
    </subcellularLocation>
</comment>
<evidence type="ECO:0000313" key="6">
    <source>
        <dbReference type="Proteomes" id="UP001597101"/>
    </source>
</evidence>
<protein>
    <submittedName>
        <fullName evidence="5">ABC transporter substrate-binding protein</fullName>
    </submittedName>
</protein>
<dbReference type="PANTHER" id="PTHR30290">
    <property type="entry name" value="PERIPLASMIC BINDING COMPONENT OF ABC TRANSPORTER"/>
    <property type="match status" value="1"/>
</dbReference>
<proteinExistence type="inferred from homology"/>
<dbReference type="Proteomes" id="UP001597101">
    <property type="component" value="Unassembled WGS sequence"/>
</dbReference>
<dbReference type="InterPro" id="IPR039424">
    <property type="entry name" value="SBP_5"/>
</dbReference>
<comment type="caution">
    <text evidence="5">The sequence shown here is derived from an EMBL/GenBank/DDBJ whole genome shotgun (WGS) entry which is preliminary data.</text>
</comment>
<keyword evidence="6" id="KW-1185">Reference proteome</keyword>
<dbReference type="InterPro" id="IPR000914">
    <property type="entry name" value="SBP_5_dom"/>
</dbReference>
<sequence length="612" mass="68765">MIHAFPRFLTATIVALACSAATAFAEPPAEPRVLNYEELGKEIGKRGGTLRMLMAKGKDISQMTIYGNARLVIYDQNFQLQPDILKSIDVEGNRVFTFALREGHKWSDGQPFTSEDFRYWWEDVANNPTITKGGPPQALLVGGKPPKFEVIDERTVRYSWDEPNPLFLTSLAGARPTYIYQAAHYMKQFHEKYADPAKLAALVEAEKVQNWGSLHIRKGRQYRPENPDNPTLQPWMNTSPAPAERFVFVRNPHFHRVDPAGTQLPYFDDVIINLASSSVIAAKAGTGDSDLQGRYIKIEDFPFLKKGEKDGDYRVLLWSSGRGSERVLLPNLNASDPELRDAMRDVRVRRAMSLAIDREEINEAIFLGQGRPAANYVLPESPLYTDAMAEAFAQRDLDKANALLDEAGYDKRDSSGFRLLPDGRKFEIIVETAGESSQETDILQLITDHLSEVGISMFVKPGQRDILRSRVGNGDVVMSTWSGLNRGLATSDMNPEELAPVSSVQAQWPVWGRYFETKGASGEAPTMPEVAKLASLYEEWRTAESSEEQSRIWAEMLSIYTDQVFTIGTVSGAVQPIVVNKKMRNIPDKGIWAFEPTHYFGHYMPDTFFYAE</sequence>
<dbReference type="EMBL" id="JBHTJV010000002">
    <property type="protein sequence ID" value="MFD0914973.1"/>
    <property type="molecule type" value="Genomic_DNA"/>
</dbReference>
<evidence type="ECO:0000256" key="1">
    <source>
        <dbReference type="ARBA" id="ARBA00004418"/>
    </source>
</evidence>
<accession>A0ABW3FBZ0</accession>
<feature type="domain" description="Solute-binding protein family 5" evidence="4">
    <location>
        <begin position="80"/>
        <end position="483"/>
    </location>
</feature>
<dbReference type="Gene3D" id="3.40.190.10">
    <property type="entry name" value="Periplasmic binding protein-like II"/>
    <property type="match status" value="1"/>
</dbReference>
<keyword evidence="3" id="KW-0732">Signal</keyword>
<gene>
    <name evidence="5" type="ORF">ACFQ14_00975</name>
</gene>
<dbReference type="Gene3D" id="3.10.105.10">
    <property type="entry name" value="Dipeptide-binding Protein, Domain 3"/>
    <property type="match status" value="1"/>
</dbReference>
<dbReference type="Pfam" id="PF00496">
    <property type="entry name" value="SBP_bac_5"/>
    <property type="match status" value="1"/>
</dbReference>
<comment type="similarity">
    <text evidence="2">Belongs to the bacterial solute-binding protein 5 family.</text>
</comment>
<dbReference type="SUPFAM" id="SSF53850">
    <property type="entry name" value="Periplasmic binding protein-like II"/>
    <property type="match status" value="1"/>
</dbReference>
<evidence type="ECO:0000256" key="3">
    <source>
        <dbReference type="SAM" id="SignalP"/>
    </source>
</evidence>
<evidence type="ECO:0000256" key="2">
    <source>
        <dbReference type="ARBA" id="ARBA00005695"/>
    </source>
</evidence>
<dbReference type="PANTHER" id="PTHR30290:SF62">
    <property type="entry name" value="OLIGOPEPTIDE ABC TRANSPORTER, PERIPLASMIC OLIGOPEPTIDE-BINDING PROTEIN"/>
    <property type="match status" value="1"/>
</dbReference>
<feature type="signal peptide" evidence="3">
    <location>
        <begin position="1"/>
        <end position="25"/>
    </location>
</feature>
<name>A0ABW3FBZ0_9HYPH</name>
<reference evidence="6" key="1">
    <citation type="journal article" date="2019" name="Int. J. Syst. Evol. Microbiol.">
        <title>The Global Catalogue of Microorganisms (GCM) 10K type strain sequencing project: providing services to taxonomists for standard genome sequencing and annotation.</title>
        <authorList>
            <consortium name="The Broad Institute Genomics Platform"/>
            <consortium name="The Broad Institute Genome Sequencing Center for Infectious Disease"/>
            <person name="Wu L."/>
            <person name="Ma J."/>
        </authorList>
    </citation>
    <scope>NUCLEOTIDE SEQUENCE [LARGE SCALE GENOMIC DNA]</scope>
    <source>
        <strain evidence="6">CCUG 60023</strain>
    </source>
</reference>
<feature type="chain" id="PRO_5045929794" evidence="3">
    <location>
        <begin position="26"/>
        <end position="612"/>
    </location>
</feature>
<dbReference type="CDD" id="cd08500">
    <property type="entry name" value="PBP2_NikA_DppA_OppA_like_4"/>
    <property type="match status" value="1"/>
</dbReference>